<dbReference type="PANTHER" id="PTHR44520:SF2">
    <property type="entry name" value="RESPONSE REGULATOR RCP1"/>
    <property type="match status" value="1"/>
</dbReference>
<feature type="modified residue" description="4-aspartylphosphate" evidence="1">
    <location>
        <position position="44"/>
    </location>
</feature>
<reference evidence="4 5" key="1">
    <citation type="submission" date="2018-10" db="EMBL/GenBank/DDBJ databases">
        <title>Natrarchaeobius chitinivorans gen. nov., sp. nov., and Natrarchaeobius haloalkaliphilus sp. nov., alkaliphilic, chitin-utilizing haloarchaea from hypersaline alkaline lakes.</title>
        <authorList>
            <person name="Sorokin D.Y."/>
            <person name="Elcheninov A.G."/>
            <person name="Kostrikina N.A."/>
            <person name="Bale N.J."/>
            <person name="Sinninghe Damste J.S."/>
            <person name="Khijniak T.V."/>
            <person name="Kublanov I.V."/>
            <person name="Toshchakov S.V."/>
        </authorList>
    </citation>
    <scope>NUCLEOTIDE SEQUENCE [LARGE SCALE GENOMIC DNA]</scope>
    <source>
        <strain evidence="4 5">AArcht4T</strain>
    </source>
</reference>
<dbReference type="SUPFAM" id="SSF52172">
    <property type="entry name" value="CheY-like"/>
    <property type="match status" value="1"/>
</dbReference>
<evidence type="ECO:0000313" key="4">
    <source>
        <dbReference type="EMBL" id="RQG90832.1"/>
    </source>
</evidence>
<dbReference type="OrthoDB" id="9652at2157"/>
<dbReference type="InterPro" id="IPR011006">
    <property type="entry name" value="CheY-like_superfamily"/>
</dbReference>
<evidence type="ECO:0000256" key="2">
    <source>
        <dbReference type="SAM" id="MobiDB-lite"/>
    </source>
</evidence>
<protein>
    <submittedName>
        <fullName evidence="4">Response regulator</fullName>
    </submittedName>
</protein>
<dbReference type="SMART" id="SM00448">
    <property type="entry name" value="REC"/>
    <property type="match status" value="1"/>
</dbReference>
<dbReference type="PROSITE" id="PS50110">
    <property type="entry name" value="RESPONSE_REGULATORY"/>
    <property type="match status" value="1"/>
</dbReference>
<evidence type="ECO:0000259" key="3">
    <source>
        <dbReference type="PROSITE" id="PS50110"/>
    </source>
</evidence>
<keyword evidence="5" id="KW-1185">Reference proteome</keyword>
<proteinExistence type="predicted"/>
<dbReference type="AlphaFoldDB" id="A0A3N6MZ20"/>
<gene>
    <name evidence="4" type="ORF">EA473_19685</name>
</gene>
<dbReference type="EMBL" id="REGA01000023">
    <property type="protein sequence ID" value="RQG90832.1"/>
    <property type="molecule type" value="Genomic_DNA"/>
</dbReference>
<dbReference type="InterPro" id="IPR052893">
    <property type="entry name" value="TCS_response_regulator"/>
</dbReference>
<evidence type="ECO:0000256" key="1">
    <source>
        <dbReference type="PROSITE-ProRule" id="PRU00169"/>
    </source>
</evidence>
<dbReference type="InterPro" id="IPR001789">
    <property type="entry name" value="Sig_transdc_resp-reg_receiver"/>
</dbReference>
<name>A0A3N6MZ20_NATCH</name>
<feature type="domain" description="Response regulatory" evidence="3">
    <location>
        <begin position="1"/>
        <end position="111"/>
    </location>
</feature>
<dbReference type="CDD" id="cd17557">
    <property type="entry name" value="REC_Rcp-like"/>
    <property type="match status" value="1"/>
</dbReference>
<dbReference type="Gene3D" id="3.40.50.2300">
    <property type="match status" value="1"/>
</dbReference>
<evidence type="ECO:0000313" key="5">
    <source>
        <dbReference type="Proteomes" id="UP000282323"/>
    </source>
</evidence>
<accession>A0A3N6MZ20</accession>
<feature type="compositionally biased region" description="Basic and acidic residues" evidence="2">
    <location>
        <begin position="1"/>
        <end position="10"/>
    </location>
</feature>
<organism evidence="4 5">
    <name type="scientific">Natrarchaeobius chitinivorans</name>
    <dbReference type="NCBI Taxonomy" id="1679083"/>
    <lineage>
        <taxon>Archaea</taxon>
        <taxon>Methanobacteriati</taxon>
        <taxon>Methanobacteriota</taxon>
        <taxon>Stenosarchaea group</taxon>
        <taxon>Halobacteria</taxon>
        <taxon>Halobacteriales</taxon>
        <taxon>Natrialbaceae</taxon>
        <taxon>Natrarchaeobius</taxon>
    </lineage>
</organism>
<keyword evidence="1" id="KW-0597">Phosphoprotein</keyword>
<dbReference type="PANTHER" id="PTHR44520">
    <property type="entry name" value="RESPONSE REGULATOR RCP1-RELATED"/>
    <property type="match status" value="1"/>
</dbReference>
<dbReference type="Pfam" id="PF00072">
    <property type="entry name" value="Response_reg"/>
    <property type="match status" value="1"/>
</dbReference>
<comment type="caution">
    <text evidence="4">The sequence shown here is derived from an EMBL/GenBank/DDBJ whole genome shotgun (WGS) entry which is preliminary data.</text>
</comment>
<sequence>MVSYTEKGEDQSGVGVSDGDEALTVLRDQSSSEEHPYPDIVLLDLNLPRVSGFDVLAELKDQPGLSALSVLVLTSSEAEEDIVKSYKLAANAYLTKPTGPGEFDSLIRSVEDFWFDKARIPPTSA</sequence>
<feature type="region of interest" description="Disordered" evidence="2">
    <location>
        <begin position="1"/>
        <end position="34"/>
    </location>
</feature>
<dbReference type="RefSeq" id="WP_124197279.1">
    <property type="nucleotide sequence ID" value="NZ_REGA01000023.1"/>
</dbReference>
<dbReference type="GO" id="GO:0000160">
    <property type="term" value="P:phosphorelay signal transduction system"/>
    <property type="evidence" value="ECO:0007669"/>
    <property type="project" value="InterPro"/>
</dbReference>
<dbReference type="Proteomes" id="UP000282323">
    <property type="component" value="Unassembled WGS sequence"/>
</dbReference>